<evidence type="ECO:0000313" key="3">
    <source>
        <dbReference type="Proteomes" id="UP000048965"/>
    </source>
</evidence>
<dbReference type="InterPro" id="IPR036736">
    <property type="entry name" value="ACP-like_sf"/>
</dbReference>
<dbReference type="InterPro" id="IPR042099">
    <property type="entry name" value="ANL_N_sf"/>
</dbReference>
<comment type="caution">
    <text evidence="2">The sequence shown here is derived from an EMBL/GenBank/DDBJ whole genome shotgun (WGS) entry which is preliminary data.</text>
</comment>
<feature type="domain" description="Carrier" evidence="1">
    <location>
        <begin position="766"/>
        <end position="845"/>
    </location>
</feature>
<dbReference type="PROSITE" id="PS50075">
    <property type="entry name" value="CARRIER"/>
    <property type="match status" value="1"/>
</dbReference>
<dbReference type="Gene3D" id="3.30.559.30">
    <property type="entry name" value="Nonribosomal peptide synthetase, condensation domain"/>
    <property type="match status" value="1"/>
</dbReference>
<dbReference type="InterPro" id="IPR009081">
    <property type="entry name" value="PP-bd_ACP"/>
</dbReference>
<dbReference type="Gene3D" id="1.10.1200.10">
    <property type="entry name" value="ACP-like"/>
    <property type="match status" value="1"/>
</dbReference>
<dbReference type="Gene3D" id="3.40.50.12780">
    <property type="entry name" value="N-terminal domain of ligase-like"/>
    <property type="match status" value="1"/>
</dbReference>
<name>A0A0P4R1W5_9ACTN</name>
<dbReference type="Pfam" id="PF00550">
    <property type="entry name" value="PP-binding"/>
    <property type="match status" value="1"/>
</dbReference>
<proteinExistence type="predicted"/>
<sequence length="854" mass="92753">MTTGMATREVAVTAADRAFWQRVLGGGYTPLPRWSRNPADSPAVCRTAIPAGTAKALLLRSERQGLSPDTLLLTAYVRVLAAVTGDSSVVTGYLPGKGARKDRQEAPENGPLPLWAALPGGSWAELATEVAQWADGVRRHSPRVLDELRTETGRTEPLFDTVLVDGRAAGPEDLTAGTVLAAGLSRTGDRLDLVLSHRPGALDGEQAGRFAGYLLAALRELAERPEADHQEWSPVPEREIAQQLAEFAGPRRELPDRRVHELFEDQVRLRPDDIAAVHGTESWSYRELNERANRVAHALRHGGLRDEDVVAVVTERNLPWLVAVLAVFKAGGVYLPVEPHFPADRITGMLVRADCRRVLTERDASPGLAEALAGLPGVRADHLAELLAGDHPVTDPGVPVAAGQSAYIYFTSGSTGAPKGAVCEHAGFLNHLLAKIDDLEITEGRVVAQTAPQCFDISLWQLVAALAVGGRTLIIGQPDILDTARFIETLATGGVEVLQAVPSYLEVVLTELERSPRALPRLRHVSATGEALKKELVERWFATFPDVALVNAYGLTETSDDTNHEVMRRVPEQASVPLGRPVANVRIHIVDERLRPVPLGSPGEILFSGVCVGRGYVNDEERTRAAFMPDPLLPGERMYRSGDFGRWLPDGRLEFLGRRDAQVKIRGFRIEIGEVENQLLRVDGVRDSAVVVTGEGESRQLVAFHSGEELSDERLLKALGAALPGYMIPSRFRRLDVLPLTANGKIDRKALTRLAGQEESADGGVELRTGTERRLAELWSQVLKVPAGRIGRDSHFFDSGGTSLSMLRLAIALDRVVTPVELQQHPVLADCAALLDRRAAEAPNPGRQPVDSHV</sequence>
<gene>
    <name evidence="2" type="ORF">TPA0598_02_01330</name>
</gene>
<dbReference type="InterPro" id="IPR000873">
    <property type="entry name" value="AMP-dep_synth/lig_dom"/>
</dbReference>
<dbReference type="InterPro" id="IPR020845">
    <property type="entry name" value="AMP-binding_CS"/>
</dbReference>
<dbReference type="CDD" id="cd05930">
    <property type="entry name" value="A_NRPS"/>
    <property type="match status" value="1"/>
</dbReference>
<dbReference type="NCBIfam" id="TIGR01733">
    <property type="entry name" value="AA-adenyl-dom"/>
    <property type="match status" value="1"/>
</dbReference>
<dbReference type="InterPro" id="IPR010071">
    <property type="entry name" value="AA_adenyl_dom"/>
</dbReference>
<dbReference type="AlphaFoldDB" id="A0A0P4R1W5"/>
<dbReference type="PROSITE" id="PS00455">
    <property type="entry name" value="AMP_BINDING"/>
    <property type="match status" value="1"/>
</dbReference>
<dbReference type="GO" id="GO:0044550">
    <property type="term" value="P:secondary metabolite biosynthetic process"/>
    <property type="evidence" value="ECO:0007669"/>
    <property type="project" value="TreeGrafter"/>
</dbReference>
<dbReference type="SUPFAM" id="SSF56801">
    <property type="entry name" value="Acetyl-CoA synthetase-like"/>
    <property type="match status" value="1"/>
</dbReference>
<protein>
    <submittedName>
        <fullName evidence="2">Non-ribosomal peptide synthetase</fullName>
    </submittedName>
</protein>
<evidence type="ECO:0000313" key="2">
    <source>
        <dbReference type="EMBL" id="GAO06895.1"/>
    </source>
</evidence>
<dbReference type="InterPro" id="IPR045851">
    <property type="entry name" value="AMP-bd_C_sf"/>
</dbReference>
<dbReference type="GO" id="GO:0043041">
    <property type="term" value="P:amino acid activation for nonribosomal peptide biosynthetic process"/>
    <property type="evidence" value="ECO:0007669"/>
    <property type="project" value="TreeGrafter"/>
</dbReference>
<dbReference type="Pfam" id="PF00501">
    <property type="entry name" value="AMP-binding"/>
    <property type="match status" value="1"/>
</dbReference>
<dbReference type="PANTHER" id="PTHR45527:SF1">
    <property type="entry name" value="FATTY ACID SYNTHASE"/>
    <property type="match status" value="1"/>
</dbReference>
<keyword evidence="3" id="KW-1185">Reference proteome</keyword>
<dbReference type="Proteomes" id="UP000048965">
    <property type="component" value="Unassembled WGS sequence"/>
</dbReference>
<dbReference type="SUPFAM" id="SSF52777">
    <property type="entry name" value="CoA-dependent acyltransferases"/>
    <property type="match status" value="1"/>
</dbReference>
<dbReference type="Pfam" id="PF13193">
    <property type="entry name" value="AMP-binding_C"/>
    <property type="match status" value="1"/>
</dbReference>
<dbReference type="EMBL" id="BBNO01000002">
    <property type="protein sequence ID" value="GAO06895.1"/>
    <property type="molecule type" value="Genomic_DNA"/>
</dbReference>
<dbReference type="Gene3D" id="3.30.300.30">
    <property type="match status" value="1"/>
</dbReference>
<organism evidence="2 3">
    <name type="scientific">Streptomyces lydicamycinicus</name>
    <dbReference type="NCBI Taxonomy" id="1546107"/>
    <lineage>
        <taxon>Bacteria</taxon>
        <taxon>Bacillati</taxon>
        <taxon>Actinomycetota</taxon>
        <taxon>Actinomycetes</taxon>
        <taxon>Kitasatosporales</taxon>
        <taxon>Streptomycetaceae</taxon>
        <taxon>Streptomyces</taxon>
    </lineage>
</organism>
<evidence type="ECO:0000259" key="1">
    <source>
        <dbReference type="PROSITE" id="PS50075"/>
    </source>
</evidence>
<dbReference type="GO" id="GO:0031177">
    <property type="term" value="F:phosphopantetheine binding"/>
    <property type="evidence" value="ECO:0007669"/>
    <property type="project" value="TreeGrafter"/>
</dbReference>
<dbReference type="PANTHER" id="PTHR45527">
    <property type="entry name" value="NONRIBOSOMAL PEPTIDE SYNTHETASE"/>
    <property type="match status" value="1"/>
</dbReference>
<dbReference type="GO" id="GO:0005737">
    <property type="term" value="C:cytoplasm"/>
    <property type="evidence" value="ECO:0007669"/>
    <property type="project" value="TreeGrafter"/>
</dbReference>
<dbReference type="InterPro" id="IPR025110">
    <property type="entry name" value="AMP-bd_C"/>
</dbReference>
<accession>A0A0P4R1W5</accession>
<reference evidence="3" key="1">
    <citation type="submission" date="2014-09" db="EMBL/GenBank/DDBJ databases">
        <title>Whole genome shotgun sequence of Streptomyces sp. NBRC 110027.</title>
        <authorList>
            <person name="Komaki H."/>
            <person name="Ichikawa N."/>
            <person name="Katano-Makiyama Y."/>
            <person name="Hosoyama A."/>
            <person name="Hashimoto M."/>
            <person name="Uohara A."/>
            <person name="Kitahashi Y."/>
            <person name="Ohji S."/>
            <person name="Kimura A."/>
            <person name="Yamazoe A."/>
            <person name="Igarashi Y."/>
            <person name="Fujita N."/>
        </authorList>
    </citation>
    <scope>NUCLEOTIDE SEQUENCE [LARGE SCALE GENOMIC DNA]</scope>
    <source>
        <strain evidence="3">NBRC 110027</strain>
    </source>
</reference>
<reference evidence="2 3" key="2">
    <citation type="journal article" date="2015" name="Stand. Genomic Sci.">
        <title>Draft genome sequence of marine-derived Streptomyces sp. TP-A0598, a producer of anti-MRSA antibiotic lydicamycins.</title>
        <authorList>
            <person name="Komaki H."/>
            <person name="Ichikawa N."/>
            <person name="Hosoyama A."/>
            <person name="Fujita N."/>
            <person name="Igarashi Y."/>
        </authorList>
    </citation>
    <scope>NUCLEOTIDE SEQUENCE [LARGE SCALE GENOMIC DNA]</scope>
    <source>
        <strain evidence="2 3">NBRC 110027</strain>
    </source>
</reference>
<dbReference type="SUPFAM" id="SSF47336">
    <property type="entry name" value="ACP-like"/>
    <property type="match status" value="1"/>
</dbReference>